<comment type="catalytic activity">
    <reaction evidence="1">
        <text>Hydrolysis of terminal non-reducing N-acetyl-D-hexosamine residues in N-acetyl-beta-D-hexosaminides.</text>
        <dbReference type="EC" id="3.2.1.52"/>
    </reaction>
</comment>
<protein>
    <recommendedName>
        <fullName evidence="3">beta-N-acetylhexosaminidase</fullName>
        <ecNumber evidence="3">3.2.1.52</ecNumber>
    </recommendedName>
    <alternativeName>
        <fullName evidence="6">Beta-N-acetylhexosaminidase</fullName>
    </alternativeName>
    <alternativeName>
        <fullName evidence="7">N-acetyl-beta-glucosaminidase</fullName>
    </alternativeName>
</protein>
<dbReference type="SUPFAM" id="SSF49384">
    <property type="entry name" value="Carbohydrate-binding domain"/>
    <property type="match status" value="1"/>
</dbReference>
<dbReference type="SMART" id="SM01081">
    <property type="entry name" value="CHB_HEX"/>
    <property type="match status" value="1"/>
</dbReference>
<evidence type="ECO:0000256" key="3">
    <source>
        <dbReference type="ARBA" id="ARBA00012663"/>
    </source>
</evidence>
<dbReference type="Gene3D" id="2.60.40.290">
    <property type="match status" value="1"/>
</dbReference>
<dbReference type="InterPro" id="IPR008965">
    <property type="entry name" value="CBM2/CBM3_carb-bd_dom_sf"/>
</dbReference>
<evidence type="ECO:0000259" key="8">
    <source>
        <dbReference type="SMART" id="SM01081"/>
    </source>
</evidence>
<evidence type="ECO:0000313" key="9">
    <source>
        <dbReference type="EMBL" id="MDN5215378.1"/>
    </source>
</evidence>
<evidence type="ECO:0000256" key="5">
    <source>
        <dbReference type="ARBA" id="ARBA00023295"/>
    </source>
</evidence>
<dbReference type="EC" id="3.2.1.52" evidence="3"/>
<dbReference type="InterPro" id="IPR025705">
    <property type="entry name" value="Beta_hexosaminidase_sua/sub"/>
</dbReference>
<dbReference type="EMBL" id="JAUJEB010000006">
    <property type="protein sequence ID" value="MDN5215378.1"/>
    <property type="molecule type" value="Genomic_DNA"/>
</dbReference>
<evidence type="ECO:0000256" key="6">
    <source>
        <dbReference type="ARBA" id="ARBA00030512"/>
    </source>
</evidence>
<evidence type="ECO:0000256" key="1">
    <source>
        <dbReference type="ARBA" id="ARBA00001231"/>
    </source>
</evidence>
<comment type="caution">
    <text evidence="9">The sequence shown here is derived from an EMBL/GenBank/DDBJ whole genome shotgun (WGS) entry which is preliminary data.</text>
</comment>
<dbReference type="PANTHER" id="PTHR22600">
    <property type="entry name" value="BETA-HEXOSAMINIDASE"/>
    <property type="match status" value="1"/>
</dbReference>
<gene>
    <name evidence="9" type="ORF">QQ020_25085</name>
</gene>
<dbReference type="InterPro" id="IPR015882">
    <property type="entry name" value="HEX_bac_N"/>
</dbReference>
<dbReference type="Gene3D" id="2.60.40.10">
    <property type="entry name" value="Immunoglobulins"/>
    <property type="match status" value="1"/>
</dbReference>
<dbReference type="InterPro" id="IPR029018">
    <property type="entry name" value="Hex-like_dom2"/>
</dbReference>
<dbReference type="Pfam" id="PF03173">
    <property type="entry name" value="CHB_HEX"/>
    <property type="match status" value="1"/>
</dbReference>
<dbReference type="SUPFAM" id="SSF81296">
    <property type="entry name" value="E set domains"/>
    <property type="match status" value="1"/>
</dbReference>
<dbReference type="InterPro" id="IPR012291">
    <property type="entry name" value="CBM2_carb-bd_dom_sf"/>
</dbReference>
<reference evidence="9" key="1">
    <citation type="submission" date="2023-06" db="EMBL/GenBank/DDBJ databases">
        <title>Genomic of Agaribacillus aureum.</title>
        <authorList>
            <person name="Wang G."/>
        </authorList>
    </citation>
    <scope>NUCLEOTIDE SEQUENCE</scope>
    <source>
        <strain evidence="9">BMA12</strain>
    </source>
</reference>
<dbReference type="Pfam" id="PF02838">
    <property type="entry name" value="Glyco_hydro_20b"/>
    <property type="match status" value="1"/>
</dbReference>
<keyword evidence="10" id="KW-1185">Reference proteome</keyword>
<dbReference type="SUPFAM" id="SSF51445">
    <property type="entry name" value="(Trans)glycosidases"/>
    <property type="match status" value="1"/>
</dbReference>
<dbReference type="PRINTS" id="PR00738">
    <property type="entry name" value="GLHYDRLASE20"/>
</dbReference>
<dbReference type="Pfam" id="PF00728">
    <property type="entry name" value="Glyco_hydro_20"/>
    <property type="match status" value="1"/>
</dbReference>
<evidence type="ECO:0000256" key="2">
    <source>
        <dbReference type="ARBA" id="ARBA00006285"/>
    </source>
</evidence>
<name>A0ABT8LCL7_9BACT</name>
<dbReference type="InterPro" id="IPR015883">
    <property type="entry name" value="Glyco_hydro_20_cat"/>
</dbReference>
<evidence type="ECO:0000256" key="4">
    <source>
        <dbReference type="ARBA" id="ARBA00022801"/>
    </source>
</evidence>
<dbReference type="Pfam" id="PF03174">
    <property type="entry name" value="CHB_HEX_C"/>
    <property type="match status" value="1"/>
</dbReference>
<dbReference type="PANTHER" id="PTHR22600:SF57">
    <property type="entry name" value="BETA-N-ACETYLHEXOSAMINIDASE"/>
    <property type="match status" value="1"/>
</dbReference>
<keyword evidence="5" id="KW-0326">Glycosidase</keyword>
<dbReference type="InterPro" id="IPR004866">
    <property type="entry name" value="CHB/HEX_N_dom"/>
</dbReference>
<accession>A0ABT8LCL7</accession>
<feature type="domain" description="Chitobiase/beta-hexosaminidases N-terminal" evidence="8">
    <location>
        <begin position="35"/>
        <end position="183"/>
    </location>
</feature>
<dbReference type="InterPro" id="IPR014756">
    <property type="entry name" value="Ig_E-set"/>
</dbReference>
<dbReference type="Proteomes" id="UP001172083">
    <property type="component" value="Unassembled WGS sequence"/>
</dbReference>
<evidence type="ECO:0000256" key="7">
    <source>
        <dbReference type="ARBA" id="ARBA00033000"/>
    </source>
</evidence>
<dbReference type="RefSeq" id="WP_346760712.1">
    <property type="nucleotide sequence ID" value="NZ_JAUJEB010000006.1"/>
</dbReference>
<organism evidence="9 10">
    <name type="scientific">Agaribacillus aureus</name>
    <dbReference type="NCBI Taxonomy" id="3051825"/>
    <lineage>
        <taxon>Bacteria</taxon>
        <taxon>Pseudomonadati</taxon>
        <taxon>Bacteroidota</taxon>
        <taxon>Cytophagia</taxon>
        <taxon>Cytophagales</taxon>
        <taxon>Splendidivirgaceae</taxon>
        <taxon>Agaribacillus</taxon>
    </lineage>
</organism>
<dbReference type="InterPro" id="IPR017853">
    <property type="entry name" value="GH"/>
</dbReference>
<proteinExistence type="inferred from homology"/>
<keyword evidence="4" id="KW-0378">Hydrolase</keyword>
<comment type="similarity">
    <text evidence="2">Belongs to the glycosyl hydrolase 20 family.</text>
</comment>
<dbReference type="InterPro" id="IPR013783">
    <property type="entry name" value="Ig-like_fold"/>
</dbReference>
<dbReference type="InterPro" id="IPR004867">
    <property type="entry name" value="CHB_C_dom"/>
</dbReference>
<dbReference type="SUPFAM" id="SSF55545">
    <property type="entry name" value="beta-N-acetylhexosaminidase-like domain"/>
    <property type="match status" value="1"/>
</dbReference>
<dbReference type="Gene3D" id="3.30.379.10">
    <property type="entry name" value="Chitobiase/beta-hexosaminidase domain 2-like"/>
    <property type="match status" value="1"/>
</dbReference>
<evidence type="ECO:0000313" key="10">
    <source>
        <dbReference type="Proteomes" id="UP001172083"/>
    </source>
</evidence>
<sequence length="858" mass="98394">MIFENIIKPPVIQGMMACGIFLSIISCSPEKEPVTGIKLQWKLEKNFEENGRSLHEAIFTITNTGTGVLKDNWELYWNQSPRKIVRFDTSRNVSMVQINGDFYQIKALEGFNLAENQSIQIKVVASDWMIKEGDAPVGVYMVSYHNGVKKIKVIEEYTVAKFDEEQQINRSSDDAEPIPTATHLFDQNTRISQLPSDDLYPVIPTPHSYQRQKGQFVFNPEYTVSATPELQNEAAYLLQTIKDRFALTGNLLQETDNNATIELKIDNTINKAEGYQLTTKDEKIKVTGKDAAGIFYGIQTLLELIEKKEDKWTIPTYNITDHPAYGYRGMHLDVSRNFQSKETVLRLLDLMAYYKLNKFLFYLTEDEGWRLEIKAFPELTQIASRRGHTLNDSLHLQPAYGSGPFADDPNSYGNGYYSREDYKEIIKYAHQRHIDVIPQVNFPGHARAAIKAMEYRFHRLMKEGKEKEAWQYRLIDPADKSVYSTAQHYTDNVACVCQDAVYDFYEVVLDEIIEIYKEAEVPLNMIHTGGDEVPAGPWSQSPICNEYVKNFPEIKNARNFQNHFFTRLVKMINEKGLQIGGWEEVVMQYDDNNQWFTNTSFTDKNVYPYIWNNLWGLQDLGYKIANRGYPVILCNVTNFYFDLAYNKDPREPGLYWGGFNDTRDAFEFIPENLFFSTTRDNMGRKLDPDADFDGMEPLSAAGKENIIGLQAQLWSETVRGRDMLEYYILPKLLGFAQRAWQGQASWGNELNTAERNAMIDKDWNKFANTIGQKAFKKLEKLNGGYHYRIPTPGIKMENNQIHMNAAYPGLTIRYTTDGSEPDESATLYEGAFGATSGTVKAKCFNTSGRSGFSTTLNY</sequence>
<dbReference type="CDD" id="cd02847">
    <property type="entry name" value="E_set_Chitobiase_C"/>
    <property type="match status" value="1"/>
</dbReference>
<dbReference type="Gene3D" id="3.20.20.80">
    <property type="entry name" value="Glycosidases"/>
    <property type="match status" value="1"/>
</dbReference>